<dbReference type="AlphaFoldDB" id="A0AAV7U0X2"/>
<organism evidence="2 3">
    <name type="scientific">Pleurodeles waltl</name>
    <name type="common">Iberian ribbed newt</name>
    <dbReference type="NCBI Taxonomy" id="8319"/>
    <lineage>
        <taxon>Eukaryota</taxon>
        <taxon>Metazoa</taxon>
        <taxon>Chordata</taxon>
        <taxon>Craniata</taxon>
        <taxon>Vertebrata</taxon>
        <taxon>Euteleostomi</taxon>
        <taxon>Amphibia</taxon>
        <taxon>Batrachia</taxon>
        <taxon>Caudata</taxon>
        <taxon>Salamandroidea</taxon>
        <taxon>Salamandridae</taxon>
        <taxon>Pleurodelinae</taxon>
        <taxon>Pleurodeles</taxon>
    </lineage>
</organism>
<sequence length="95" mass="10712">MSHGRRHCDVIRSSWRLDLRHSGVSGCNEAYRVIGLLRGPRHQWRHDSGVAASAPRVDGFVAHSEVHTLGKQHHGSRQRHPLRNRTAASGGVRRR</sequence>
<reference evidence="2" key="1">
    <citation type="journal article" date="2022" name="bioRxiv">
        <title>Sequencing and chromosome-scale assembly of the giantPleurodeles waltlgenome.</title>
        <authorList>
            <person name="Brown T."/>
            <person name="Elewa A."/>
            <person name="Iarovenko S."/>
            <person name="Subramanian E."/>
            <person name="Araus A.J."/>
            <person name="Petzold A."/>
            <person name="Susuki M."/>
            <person name="Suzuki K.-i.T."/>
            <person name="Hayashi T."/>
            <person name="Toyoda A."/>
            <person name="Oliveira C."/>
            <person name="Osipova E."/>
            <person name="Leigh N.D."/>
            <person name="Simon A."/>
            <person name="Yun M.H."/>
        </authorList>
    </citation>
    <scope>NUCLEOTIDE SEQUENCE</scope>
    <source>
        <strain evidence="2">20211129_DDA</strain>
        <tissue evidence="2">Liver</tissue>
    </source>
</reference>
<protein>
    <submittedName>
        <fullName evidence="2">Uncharacterized protein</fullName>
    </submittedName>
</protein>
<name>A0AAV7U0X2_PLEWA</name>
<keyword evidence="3" id="KW-1185">Reference proteome</keyword>
<evidence type="ECO:0000313" key="3">
    <source>
        <dbReference type="Proteomes" id="UP001066276"/>
    </source>
</evidence>
<dbReference type="EMBL" id="JANPWB010000006">
    <property type="protein sequence ID" value="KAJ1182398.1"/>
    <property type="molecule type" value="Genomic_DNA"/>
</dbReference>
<evidence type="ECO:0000313" key="2">
    <source>
        <dbReference type="EMBL" id="KAJ1182398.1"/>
    </source>
</evidence>
<proteinExistence type="predicted"/>
<comment type="caution">
    <text evidence="2">The sequence shown here is derived from an EMBL/GenBank/DDBJ whole genome shotgun (WGS) entry which is preliminary data.</text>
</comment>
<feature type="region of interest" description="Disordered" evidence="1">
    <location>
        <begin position="68"/>
        <end position="95"/>
    </location>
</feature>
<accession>A0AAV7U0X2</accession>
<gene>
    <name evidence="2" type="ORF">NDU88_007588</name>
</gene>
<dbReference type="Proteomes" id="UP001066276">
    <property type="component" value="Chromosome 3_2"/>
</dbReference>
<feature type="compositionally biased region" description="Basic residues" evidence="1">
    <location>
        <begin position="70"/>
        <end position="83"/>
    </location>
</feature>
<evidence type="ECO:0000256" key="1">
    <source>
        <dbReference type="SAM" id="MobiDB-lite"/>
    </source>
</evidence>